<protein>
    <submittedName>
        <fullName evidence="2">Uncharacterized protein</fullName>
    </submittedName>
</protein>
<keyword evidence="3" id="KW-1185">Reference proteome</keyword>
<dbReference type="AlphaFoldDB" id="H2IYH7"/>
<evidence type="ECO:0000256" key="1">
    <source>
        <dbReference type="SAM" id="Phobius"/>
    </source>
</evidence>
<keyword evidence="1" id="KW-0472">Membrane</keyword>
<keyword evidence="1" id="KW-1133">Transmembrane helix</keyword>
<proteinExistence type="predicted"/>
<dbReference type="STRING" id="745277.Rahaq2_1020"/>
<accession>H2IYH7</accession>
<dbReference type="HOGENOM" id="CLU_2668418_0_0_6"/>
<evidence type="ECO:0000313" key="3">
    <source>
        <dbReference type="Proteomes" id="UP000009010"/>
    </source>
</evidence>
<gene>
    <name evidence="2" type="ordered locus">Rahaq2_1020</name>
</gene>
<reference evidence="3" key="2">
    <citation type="submission" date="2012-01" db="EMBL/GenBank/DDBJ databases">
        <title>Complete sequence of chromosome of Rahnella aquatilis CIP 78.65.</title>
        <authorList>
            <person name="Lucas S."/>
            <person name="Han J."/>
            <person name="Lapidus A."/>
            <person name="Cheng J.-F."/>
            <person name="Goodwin L."/>
            <person name="Pitluck S."/>
            <person name="Peters L."/>
            <person name="Ovchinnikova G."/>
            <person name="Held B."/>
            <person name="Detter J.C."/>
            <person name="Han C."/>
            <person name="Tapia R."/>
            <person name="Land M."/>
            <person name="Hauser L."/>
            <person name="Kyrpides N."/>
            <person name="Ivanova N."/>
            <person name="Pagani I."/>
            <person name="Sobecky P."/>
            <person name="Martinez R."/>
            <person name="Woyke T."/>
        </authorList>
    </citation>
    <scope>NUCLEOTIDE SEQUENCE [LARGE SCALE GENOMIC DNA]</scope>
    <source>
        <strain evidence="3">ATCC 33071 / DSM 4594 / JCM 1683 / NBRC 105701 / NCIMB 13365 / CIP 78.65</strain>
    </source>
</reference>
<dbReference type="KEGG" id="raq:Rahaq2_1020"/>
<keyword evidence="1" id="KW-0812">Transmembrane</keyword>
<feature type="transmembrane region" description="Helical" evidence="1">
    <location>
        <begin position="45"/>
        <end position="61"/>
    </location>
</feature>
<reference evidence="2 3" key="1">
    <citation type="journal article" date="2012" name="J. Bacteriol.">
        <title>Complete Genome Sequence of Rahnella aquatilis CIP 78.65.</title>
        <authorList>
            <person name="Martinez R.J."/>
            <person name="Bruce D."/>
            <person name="Detter C."/>
            <person name="Goodwin L.A."/>
            <person name="Han J."/>
            <person name="Han C.S."/>
            <person name="Held B."/>
            <person name="Land M.L."/>
            <person name="Mikhailova N."/>
            <person name="Nolan M."/>
            <person name="Pennacchio L."/>
            <person name="Pitluck S."/>
            <person name="Tapia R."/>
            <person name="Woyke T."/>
            <person name="Sobecky P.A."/>
        </authorList>
    </citation>
    <scope>NUCLEOTIDE SEQUENCE [LARGE SCALE GENOMIC DNA]</scope>
    <source>
        <strain evidence="3">ATCC 33071 / DSM 4594 / JCM 1683 / NBRC 105701 / NCIMB 13365 / CIP 78.65</strain>
    </source>
</reference>
<evidence type="ECO:0000313" key="2">
    <source>
        <dbReference type="EMBL" id="AEX50913.1"/>
    </source>
</evidence>
<organism evidence="2 3">
    <name type="scientific">Rahnella aquatilis (strain ATCC 33071 / DSM 4594 / JCM 1683 / NBRC 105701 / NCIMB 13365 / CIP 78.65)</name>
    <dbReference type="NCBI Taxonomy" id="745277"/>
    <lineage>
        <taxon>Bacteria</taxon>
        <taxon>Pseudomonadati</taxon>
        <taxon>Pseudomonadota</taxon>
        <taxon>Gammaproteobacteria</taxon>
        <taxon>Enterobacterales</taxon>
        <taxon>Yersiniaceae</taxon>
        <taxon>Rahnella</taxon>
    </lineage>
</organism>
<dbReference type="PATRIC" id="fig|745277.3.peg.959"/>
<sequence length="75" mass="8956">MPLQYDETDISLKGANYLNSQIYYFQFLKTAAEKGKLANNNPNRYWFSISLHLWIFLIISLKKQRPQAPYYESVY</sequence>
<name>H2IYH7_RAHAC</name>
<dbReference type="Proteomes" id="UP000009010">
    <property type="component" value="Chromosome"/>
</dbReference>
<dbReference type="EMBL" id="CP003244">
    <property type="protein sequence ID" value="AEX50913.1"/>
    <property type="molecule type" value="Genomic_DNA"/>
</dbReference>